<evidence type="ECO:0000259" key="17">
    <source>
        <dbReference type="SMART" id="SM00458"/>
    </source>
</evidence>
<evidence type="ECO:0000256" key="6">
    <source>
        <dbReference type="ARBA" id="ARBA00022679"/>
    </source>
</evidence>
<keyword evidence="9 16" id="KW-0430">Lectin</keyword>
<comment type="subcellular location">
    <subcellularLocation>
        <location evidence="2 16">Golgi apparatus membrane</location>
        <topology evidence="2 16">Single-pass type II membrane protein</topology>
    </subcellularLocation>
</comment>
<dbReference type="Pfam" id="PF00652">
    <property type="entry name" value="Ricin_B_lectin"/>
    <property type="match status" value="1"/>
</dbReference>
<evidence type="ECO:0000256" key="16">
    <source>
        <dbReference type="RuleBase" id="RU361242"/>
    </source>
</evidence>
<dbReference type="PROSITE" id="PS50231">
    <property type="entry name" value="RICIN_B_LECTIN"/>
    <property type="match status" value="1"/>
</dbReference>
<evidence type="ECO:0000256" key="5">
    <source>
        <dbReference type="ARBA" id="ARBA00022676"/>
    </source>
</evidence>
<dbReference type="SUPFAM" id="SSF50370">
    <property type="entry name" value="Ricin B-like lectins"/>
    <property type="match status" value="1"/>
</dbReference>
<dbReference type="Pfam" id="PF00535">
    <property type="entry name" value="Glycos_transf_2"/>
    <property type="match status" value="1"/>
</dbReference>
<dbReference type="RefSeq" id="XP_014670029.1">
    <property type="nucleotide sequence ID" value="XM_014814543.1"/>
</dbReference>
<dbReference type="SMART" id="SM00458">
    <property type="entry name" value="RICIN"/>
    <property type="match status" value="1"/>
</dbReference>
<comment type="cofactor">
    <cofactor evidence="1 16">
        <name>Mn(2+)</name>
        <dbReference type="ChEBI" id="CHEBI:29035"/>
    </cofactor>
</comment>
<dbReference type="EC" id="2.4.1.-" evidence="16"/>
<evidence type="ECO:0000256" key="1">
    <source>
        <dbReference type="ARBA" id="ARBA00001936"/>
    </source>
</evidence>
<dbReference type="InterPro" id="IPR045885">
    <property type="entry name" value="GalNAc-T"/>
</dbReference>
<evidence type="ECO:0000256" key="14">
    <source>
        <dbReference type="ARBA" id="ARBA00023157"/>
    </source>
</evidence>
<evidence type="ECO:0000256" key="4">
    <source>
        <dbReference type="ARBA" id="ARBA00005680"/>
    </source>
</evidence>
<evidence type="ECO:0000256" key="11">
    <source>
        <dbReference type="ARBA" id="ARBA00022989"/>
    </source>
</evidence>
<dbReference type="GeneID" id="106811026"/>
<evidence type="ECO:0000256" key="13">
    <source>
        <dbReference type="ARBA" id="ARBA00023136"/>
    </source>
</evidence>
<keyword evidence="13 16" id="KW-0472">Membrane</keyword>
<accession>A0ABM1ECV8</accession>
<dbReference type="Proteomes" id="UP000695022">
    <property type="component" value="Unplaced"/>
</dbReference>
<keyword evidence="7 16" id="KW-0812">Transmembrane</keyword>
<keyword evidence="10" id="KW-0735">Signal-anchor</keyword>
<protein>
    <recommendedName>
        <fullName evidence="16">Polypeptide N-acetylgalactosaminyltransferase</fullName>
        <ecNumber evidence="16">2.4.1.-</ecNumber>
    </recommendedName>
    <alternativeName>
        <fullName evidence="16">Protein-UDP acetylgalactosaminyltransferase</fullName>
    </alternativeName>
</protein>
<evidence type="ECO:0000256" key="7">
    <source>
        <dbReference type="ARBA" id="ARBA00022692"/>
    </source>
</evidence>
<evidence type="ECO:0000313" key="18">
    <source>
        <dbReference type="Proteomes" id="UP000695022"/>
    </source>
</evidence>
<proteinExistence type="inferred from homology"/>
<evidence type="ECO:0000256" key="9">
    <source>
        <dbReference type="ARBA" id="ARBA00022734"/>
    </source>
</evidence>
<name>A0ABM1ECV8_PRICU</name>
<evidence type="ECO:0000256" key="2">
    <source>
        <dbReference type="ARBA" id="ARBA00004323"/>
    </source>
</evidence>
<evidence type="ECO:0000256" key="8">
    <source>
        <dbReference type="ARBA" id="ARBA00022723"/>
    </source>
</evidence>
<dbReference type="InterPro" id="IPR035992">
    <property type="entry name" value="Ricin_B-like_lectins"/>
</dbReference>
<keyword evidence="8" id="KW-0479">Metal-binding</keyword>
<dbReference type="Gene3D" id="2.80.10.50">
    <property type="match status" value="1"/>
</dbReference>
<dbReference type="PANTHER" id="PTHR11675">
    <property type="entry name" value="N-ACETYLGALACTOSAMINYLTRANSFERASE"/>
    <property type="match status" value="1"/>
</dbReference>
<feature type="transmembrane region" description="Helical" evidence="16">
    <location>
        <begin position="7"/>
        <end position="28"/>
    </location>
</feature>
<gene>
    <name evidence="19" type="primary">LOC106811026</name>
</gene>
<keyword evidence="5 16" id="KW-0328">Glycosyltransferase</keyword>
<evidence type="ECO:0000256" key="3">
    <source>
        <dbReference type="ARBA" id="ARBA00004922"/>
    </source>
</evidence>
<dbReference type="PANTHER" id="PTHR11675:SF68">
    <property type="entry name" value="N-ACETYLGALACTOSAMINYLTRANSFERASE 7"/>
    <property type="match status" value="1"/>
</dbReference>
<keyword evidence="15 16" id="KW-0464">Manganese</keyword>
<dbReference type="CDD" id="cd02510">
    <property type="entry name" value="pp-GalNAc-T"/>
    <property type="match status" value="1"/>
</dbReference>
<dbReference type="Gene3D" id="3.90.550.10">
    <property type="entry name" value="Spore Coat Polysaccharide Biosynthesis Protein SpsA, Chain A"/>
    <property type="match status" value="2"/>
</dbReference>
<comment type="pathway">
    <text evidence="3 16">Protein modification; protein glycosylation.</text>
</comment>
<dbReference type="InterPro" id="IPR001173">
    <property type="entry name" value="Glyco_trans_2-like"/>
</dbReference>
<evidence type="ECO:0000256" key="12">
    <source>
        <dbReference type="ARBA" id="ARBA00023034"/>
    </source>
</evidence>
<reference evidence="19" key="1">
    <citation type="submission" date="2025-08" db="UniProtKB">
        <authorList>
            <consortium name="RefSeq"/>
        </authorList>
    </citation>
    <scope>IDENTIFICATION</scope>
</reference>
<dbReference type="InterPro" id="IPR000772">
    <property type="entry name" value="Ricin_B_lectin"/>
</dbReference>
<keyword evidence="11 16" id="KW-1133">Transmembrane helix</keyword>
<dbReference type="SUPFAM" id="SSF53448">
    <property type="entry name" value="Nucleotide-diphospho-sugar transferases"/>
    <property type="match status" value="1"/>
</dbReference>
<keyword evidence="12 16" id="KW-0333">Golgi apparatus</keyword>
<keyword evidence="18" id="KW-1185">Reference proteome</keyword>
<sequence>MRIYRRCLLKIGALLALVMLAIPFILLLQDHSNKKPSKKTALKSVDKHLHVISTISNAVLKPGILGNYEPPPVHREPSPGDGGTAVKTDMSSAEVRNGIRQYGFNMVASDKISLNRTVPDTRMDESCEMILMQLCILVYVCSEHLKEKLDDYVKTLGKVRLIRNVKREGLIGSRTIGAKNAVGDVVVFLDAHCEVNFNWLPPLLNRINDDRTIIAVPIVDGIDMDDFHYRPTYSAGTHFIGIFEWGFLYKEMQLPEKIRKQRAHDSMPYKAPTHAGGLLAIDRKYFLEVGGYDPGMMVWGGENFELSFKVWMCGGSVEWVPCSRVGHVYRHFMPYGFGEYASKGPIIDLNYKRVVEVWMEDEYKEAFYARLPYVRKLDEGDISEQLKFKQQYNCKSFKWFMENVASMVLDRFPLQPPNKVWGEFRNVGGQNVCWDTQSAPIGQAIGISACHGFGGNQRYRLNTAGQITTGERCISAQGTSLMYKVCPDGKVDDQWKYDDATKQISHTRYNKCVEAKGNTLVLAPCKQQSTFQQWKITPK</sequence>
<evidence type="ECO:0000256" key="15">
    <source>
        <dbReference type="ARBA" id="ARBA00023211"/>
    </source>
</evidence>
<evidence type="ECO:0000256" key="10">
    <source>
        <dbReference type="ARBA" id="ARBA00022968"/>
    </source>
</evidence>
<comment type="similarity">
    <text evidence="4 16">Belongs to the glycosyltransferase 2 family. GalNAc-T subfamily.</text>
</comment>
<evidence type="ECO:0000313" key="19">
    <source>
        <dbReference type="RefSeq" id="XP_014670029.1"/>
    </source>
</evidence>
<dbReference type="InterPro" id="IPR029044">
    <property type="entry name" value="Nucleotide-diphossugar_trans"/>
</dbReference>
<feature type="domain" description="Ricin B lectin" evidence="17">
    <location>
        <begin position="421"/>
        <end position="537"/>
    </location>
</feature>
<keyword evidence="14 16" id="KW-1015">Disulfide bond</keyword>
<organism evidence="18 19">
    <name type="scientific">Priapulus caudatus</name>
    <name type="common">Priapulid worm</name>
    <dbReference type="NCBI Taxonomy" id="37621"/>
    <lineage>
        <taxon>Eukaryota</taxon>
        <taxon>Metazoa</taxon>
        <taxon>Ecdysozoa</taxon>
        <taxon>Scalidophora</taxon>
        <taxon>Priapulida</taxon>
        <taxon>Priapulimorpha</taxon>
        <taxon>Priapulimorphida</taxon>
        <taxon>Priapulidae</taxon>
        <taxon>Priapulus</taxon>
    </lineage>
</organism>
<dbReference type="CDD" id="cd23437">
    <property type="entry name" value="beta-trefoil_Ricin_GALNT7"/>
    <property type="match status" value="1"/>
</dbReference>
<keyword evidence="6 16" id="KW-0808">Transferase</keyword>